<feature type="transmembrane region" description="Helical" evidence="7">
    <location>
        <begin position="96"/>
        <end position="115"/>
    </location>
</feature>
<dbReference type="PANTHER" id="PTHR11662:SF399">
    <property type="entry name" value="FI19708P1-RELATED"/>
    <property type="match status" value="1"/>
</dbReference>
<feature type="transmembrane region" description="Helical" evidence="7">
    <location>
        <begin position="281"/>
        <end position="305"/>
    </location>
</feature>
<evidence type="ECO:0000313" key="10">
    <source>
        <dbReference type="Proteomes" id="UP001596058"/>
    </source>
</evidence>
<name>A0ABW1CR04_9ACTN</name>
<dbReference type="RefSeq" id="WP_379517179.1">
    <property type="nucleotide sequence ID" value="NZ_JBHSPA010000031.1"/>
</dbReference>
<evidence type="ECO:0000256" key="5">
    <source>
        <dbReference type="ARBA" id="ARBA00023136"/>
    </source>
</evidence>
<feature type="transmembrane region" description="Helical" evidence="7">
    <location>
        <begin position="185"/>
        <end position="205"/>
    </location>
</feature>
<evidence type="ECO:0000256" key="3">
    <source>
        <dbReference type="ARBA" id="ARBA00022692"/>
    </source>
</evidence>
<evidence type="ECO:0000256" key="6">
    <source>
        <dbReference type="SAM" id="MobiDB-lite"/>
    </source>
</evidence>
<keyword evidence="3 7" id="KW-0812">Transmembrane</keyword>
<dbReference type="InterPro" id="IPR050382">
    <property type="entry name" value="MFS_Na/Anion_cotransporter"/>
</dbReference>
<feature type="transmembrane region" description="Helical" evidence="7">
    <location>
        <begin position="414"/>
        <end position="436"/>
    </location>
</feature>
<dbReference type="InterPro" id="IPR036259">
    <property type="entry name" value="MFS_trans_sf"/>
</dbReference>
<feature type="transmembrane region" description="Helical" evidence="7">
    <location>
        <begin position="251"/>
        <end position="269"/>
    </location>
</feature>
<evidence type="ECO:0000259" key="8">
    <source>
        <dbReference type="PROSITE" id="PS50850"/>
    </source>
</evidence>
<feature type="domain" description="Major facilitator superfamily (MFS) profile" evidence="8">
    <location>
        <begin position="31"/>
        <end position="440"/>
    </location>
</feature>
<organism evidence="9 10">
    <name type="scientific">Nonomuraea insulae</name>
    <dbReference type="NCBI Taxonomy" id="1616787"/>
    <lineage>
        <taxon>Bacteria</taxon>
        <taxon>Bacillati</taxon>
        <taxon>Actinomycetota</taxon>
        <taxon>Actinomycetes</taxon>
        <taxon>Streptosporangiales</taxon>
        <taxon>Streptosporangiaceae</taxon>
        <taxon>Nonomuraea</taxon>
    </lineage>
</organism>
<dbReference type="Proteomes" id="UP001596058">
    <property type="component" value="Unassembled WGS sequence"/>
</dbReference>
<keyword evidence="2" id="KW-1003">Cell membrane</keyword>
<feature type="region of interest" description="Disordered" evidence="6">
    <location>
        <begin position="1"/>
        <end position="21"/>
    </location>
</feature>
<keyword evidence="4 7" id="KW-1133">Transmembrane helix</keyword>
<evidence type="ECO:0000256" key="1">
    <source>
        <dbReference type="ARBA" id="ARBA00004651"/>
    </source>
</evidence>
<dbReference type="InterPro" id="IPR011701">
    <property type="entry name" value="MFS"/>
</dbReference>
<dbReference type="PANTHER" id="PTHR11662">
    <property type="entry name" value="SOLUTE CARRIER FAMILY 17"/>
    <property type="match status" value="1"/>
</dbReference>
<dbReference type="EMBL" id="JBHSPA010000031">
    <property type="protein sequence ID" value="MFC5827677.1"/>
    <property type="molecule type" value="Genomic_DNA"/>
</dbReference>
<keyword evidence="5 7" id="KW-0472">Membrane</keyword>
<evidence type="ECO:0000256" key="2">
    <source>
        <dbReference type="ARBA" id="ARBA00022475"/>
    </source>
</evidence>
<reference evidence="10" key="1">
    <citation type="journal article" date="2019" name="Int. J. Syst. Evol. Microbiol.">
        <title>The Global Catalogue of Microorganisms (GCM) 10K type strain sequencing project: providing services to taxonomists for standard genome sequencing and annotation.</title>
        <authorList>
            <consortium name="The Broad Institute Genomics Platform"/>
            <consortium name="The Broad Institute Genome Sequencing Center for Infectious Disease"/>
            <person name="Wu L."/>
            <person name="Ma J."/>
        </authorList>
    </citation>
    <scope>NUCLEOTIDE SEQUENCE [LARGE SCALE GENOMIC DNA]</scope>
    <source>
        <strain evidence="10">CCUG 53903</strain>
    </source>
</reference>
<feature type="transmembrane region" description="Helical" evidence="7">
    <location>
        <begin position="391"/>
        <end position="408"/>
    </location>
</feature>
<feature type="transmembrane region" description="Helical" evidence="7">
    <location>
        <begin position="121"/>
        <end position="137"/>
    </location>
</feature>
<feature type="transmembrane region" description="Helical" evidence="7">
    <location>
        <begin position="27"/>
        <end position="44"/>
    </location>
</feature>
<feature type="transmembrane region" description="Helical" evidence="7">
    <location>
        <begin position="326"/>
        <end position="343"/>
    </location>
</feature>
<dbReference type="CDD" id="cd17319">
    <property type="entry name" value="MFS_ExuT_GudP_like"/>
    <property type="match status" value="1"/>
</dbReference>
<dbReference type="SUPFAM" id="SSF103473">
    <property type="entry name" value="MFS general substrate transporter"/>
    <property type="match status" value="1"/>
</dbReference>
<comment type="subcellular location">
    <subcellularLocation>
        <location evidence="1">Cell membrane</location>
        <topology evidence="1">Multi-pass membrane protein</topology>
    </subcellularLocation>
</comment>
<evidence type="ECO:0000313" key="9">
    <source>
        <dbReference type="EMBL" id="MFC5827677.1"/>
    </source>
</evidence>
<feature type="transmembrane region" description="Helical" evidence="7">
    <location>
        <begin position="158"/>
        <end position="179"/>
    </location>
</feature>
<evidence type="ECO:0000256" key="4">
    <source>
        <dbReference type="ARBA" id="ARBA00022989"/>
    </source>
</evidence>
<sequence>MSVENPAKGTGTSDAAAKSGRPRGKNVRWAIICAITMLTITNYLDRGNLSVAAPTIRTELGFSNTEMGLVLSAFIWPYAIMNLPAGWVVDRFGPKVIMTVAAVVWSIAGAVTGLARTIGTFIGLRVVLGIAEAPLFPGALKATNEWFPEHEKARATSVYIAATQVGLAIAPPITTALMLAFGWKLMFVIVGVLGSLGVLAWVVVYRKPERHPWVSAEELDYIQRNQRTEVSQKEASSVGGDWLRLFRHGSIWAMIVGAFCLQYVFWFYITWLPSYLESALHFSLSTAGLLSAIPYIAGGVAVVIGGRFSDALVKRGMRPLDARRRTIAGGALLTALALVGTTFSTGPAVAITMLTLGMFAYSLTTASYWALAADVVTTSKMVGSVGSIQNFGGFLGGAFAPIATGVIVDVTGGFVVALIVSAALLLVTVAMYGILVRRRLPL</sequence>
<comment type="caution">
    <text evidence="9">The sequence shown here is derived from an EMBL/GenBank/DDBJ whole genome shotgun (WGS) entry which is preliminary data.</text>
</comment>
<accession>A0ABW1CR04</accession>
<proteinExistence type="predicted"/>
<evidence type="ECO:0000256" key="7">
    <source>
        <dbReference type="SAM" id="Phobius"/>
    </source>
</evidence>
<dbReference type="InterPro" id="IPR020846">
    <property type="entry name" value="MFS_dom"/>
</dbReference>
<feature type="transmembrane region" description="Helical" evidence="7">
    <location>
        <begin position="349"/>
        <end position="371"/>
    </location>
</feature>
<protein>
    <submittedName>
        <fullName evidence="9">MFS transporter</fullName>
    </submittedName>
</protein>
<feature type="transmembrane region" description="Helical" evidence="7">
    <location>
        <begin position="67"/>
        <end position="89"/>
    </location>
</feature>
<dbReference type="Gene3D" id="1.20.1250.20">
    <property type="entry name" value="MFS general substrate transporter like domains"/>
    <property type="match status" value="2"/>
</dbReference>
<dbReference type="InterPro" id="IPR000849">
    <property type="entry name" value="Sugar_P_transporter"/>
</dbReference>
<dbReference type="PROSITE" id="PS50850">
    <property type="entry name" value="MFS"/>
    <property type="match status" value="1"/>
</dbReference>
<keyword evidence="10" id="KW-1185">Reference proteome</keyword>
<gene>
    <name evidence="9" type="ORF">ACFPZ3_27780</name>
</gene>
<dbReference type="Pfam" id="PF07690">
    <property type="entry name" value="MFS_1"/>
    <property type="match status" value="1"/>
</dbReference>
<dbReference type="PIRSF" id="PIRSF002808">
    <property type="entry name" value="Hexose_phosphate_transp"/>
    <property type="match status" value="1"/>
</dbReference>